<keyword evidence="5" id="KW-1185">Reference proteome</keyword>
<dbReference type="Pfam" id="PF06778">
    <property type="entry name" value="Chlor_dismutase"/>
    <property type="match status" value="1"/>
</dbReference>
<dbReference type="EMBL" id="SJPF01000002">
    <property type="protein sequence ID" value="TWT34506.1"/>
    <property type="molecule type" value="Genomic_DNA"/>
</dbReference>
<dbReference type="Proteomes" id="UP000318878">
    <property type="component" value="Unassembled WGS sequence"/>
</dbReference>
<reference evidence="4 5" key="1">
    <citation type="submission" date="2019-02" db="EMBL/GenBank/DDBJ databases">
        <title>Deep-cultivation of Planctomycetes and their phenomic and genomic characterization uncovers novel biology.</title>
        <authorList>
            <person name="Wiegand S."/>
            <person name="Jogler M."/>
            <person name="Boedeker C."/>
            <person name="Pinto D."/>
            <person name="Vollmers J."/>
            <person name="Rivas-Marin E."/>
            <person name="Kohn T."/>
            <person name="Peeters S.H."/>
            <person name="Heuer A."/>
            <person name="Rast P."/>
            <person name="Oberbeckmann S."/>
            <person name="Bunk B."/>
            <person name="Jeske O."/>
            <person name="Meyerdierks A."/>
            <person name="Storesund J.E."/>
            <person name="Kallscheuer N."/>
            <person name="Luecker S."/>
            <person name="Lage O.M."/>
            <person name="Pohl T."/>
            <person name="Merkel B.J."/>
            <person name="Hornburger P."/>
            <person name="Mueller R.-W."/>
            <person name="Bruemmer F."/>
            <person name="Labrenz M."/>
            <person name="Spormann A.M."/>
            <person name="Op Den Camp H."/>
            <person name="Overmann J."/>
            <person name="Amann R."/>
            <person name="Jetten M.S.M."/>
            <person name="Mascher T."/>
            <person name="Medema M.H."/>
            <person name="Devos D.P."/>
            <person name="Kaster A.-K."/>
            <person name="Ovreas L."/>
            <person name="Rohde M."/>
            <person name="Galperin M.Y."/>
            <person name="Jogler C."/>
        </authorList>
    </citation>
    <scope>NUCLEOTIDE SEQUENCE [LARGE SCALE GENOMIC DNA]</scope>
    <source>
        <strain evidence="4 5">Enr8</strain>
    </source>
</reference>
<dbReference type="InterPro" id="IPR010644">
    <property type="entry name" value="ChdC/CLD"/>
</dbReference>
<keyword evidence="4" id="KW-0575">Peroxidase</keyword>
<keyword evidence="2" id="KW-0479">Metal-binding</keyword>
<dbReference type="AlphaFoldDB" id="A0A5C5V7L4"/>
<sequence>MSHGRPGQTPPPPPSIVPTEGWHCAHFYYSFDRAILGAFDADEMEAGRAELITILNPDEGLVERLQTSIVSGHKADFGVMMMDPDPLKIDSIHQAVLASTLGPATQATYSFVSMSEVSEYVPSVEQYGERLVRDGEVAGSEAYEAKVNAYRQREPMMRKQRLTPEFPQWPATCFYPMNKKRKVGENWFTLPFSERNSLMAEHAQSGMQFAGRVSQLITVSVGLDDWEWGVTLWARNPEYLKEIVYKMRFDEASARYAEFGPFYTSYVSTAEEMLNHCHVR</sequence>
<keyword evidence="3" id="KW-0408">Iron</keyword>
<dbReference type="SUPFAM" id="SSF54909">
    <property type="entry name" value="Dimeric alpha+beta barrel"/>
    <property type="match status" value="1"/>
</dbReference>
<organism evidence="4 5">
    <name type="scientific">Blastopirellula retiformator</name>
    <dbReference type="NCBI Taxonomy" id="2527970"/>
    <lineage>
        <taxon>Bacteria</taxon>
        <taxon>Pseudomonadati</taxon>
        <taxon>Planctomycetota</taxon>
        <taxon>Planctomycetia</taxon>
        <taxon>Pirellulales</taxon>
        <taxon>Pirellulaceae</taxon>
        <taxon>Blastopirellula</taxon>
    </lineage>
</organism>
<evidence type="ECO:0000313" key="4">
    <source>
        <dbReference type="EMBL" id="TWT34506.1"/>
    </source>
</evidence>
<comment type="caution">
    <text evidence="4">The sequence shown here is derived from an EMBL/GenBank/DDBJ whole genome shotgun (WGS) entry which is preliminary data.</text>
</comment>
<name>A0A5C5V7L4_9BACT</name>
<dbReference type="NCBIfam" id="NF008913">
    <property type="entry name" value="PRK12276.1"/>
    <property type="match status" value="1"/>
</dbReference>
<proteinExistence type="predicted"/>
<dbReference type="Gene3D" id="3.30.70.1030">
    <property type="entry name" value="Apc35880, domain 1"/>
    <property type="match status" value="2"/>
</dbReference>
<dbReference type="PANTHER" id="PTHR36843">
    <property type="entry name" value="HEME-DEPENDENT PEROXIDASE YWFI-RELATED"/>
    <property type="match status" value="1"/>
</dbReference>
<dbReference type="GO" id="GO:0046872">
    <property type="term" value="F:metal ion binding"/>
    <property type="evidence" value="ECO:0007669"/>
    <property type="project" value="UniProtKB-KW"/>
</dbReference>
<evidence type="ECO:0000256" key="3">
    <source>
        <dbReference type="ARBA" id="ARBA00023004"/>
    </source>
</evidence>
<dbReference type="GO" id="GO:0020037">
    <property type="term" value="F:heme binding"/>
    <property type="evidence" value="ECO:0007669"/>
    <property type="project" value="InterPro"/>
</dbReference>
<evidence type="ECO:0000313" key="5">
    <source>
        <dbReference type="Proteomes" id="UP000318878"/>
    </source>
</evidence>
<dbReference type="OrthoDB" id="9773646at2"/>
<evidence type="ECO:0000256" key="1">
    <source>
        <dbReference type="ARBA" id="ARBA00022617"/>
    </source>
</evidence>
<keyword evidence="1" id="KW-0349">Heme</keyword>
<dbReference type="RefSeq" id="WP_146430802.1">
    <property type="nucleotide sequence ID" value="NZ_SJPF01000002.1"/>
</dbReference>
<protein>
    <submittedName>
        <fullName evidence="4">Putative heme peroxidase</fullName>
    </submittedName>
</protein>
<dbReference type="GO" id="GO:0004601">
    <property type="term" value="F:peroxidase activity"/>
    <property type="evidence" value="ECO:0007669"/>
    <property type="project" value="UniProtKB-KW"/>
</dbReference>
<keyword evidence="4" id="KW-0560">Oxidoreductase</keyword>
<dbReference type="PANTHER" id="PTHR36843:SF1">
    <property type="entry name" value="COPROHEME DECARBOXYLASE"/>
    <property type="match status" value="1"/>
</dbReference>
<accession>A0A5C5V7L4</accession>
<evidence type="ECO:0000256" key="2">
    <source>
        <dbReference type="ARBA" id="ARBA00022723"/>
    </source>
</evidence>
<dbReference type="InterPro" id="IPR011008">
    <property type="entry name" value="Dimeric_a/b-barrel"/>
</dbReference>
<gene>
    <name evidence="4" type="ORF">Enr8_19150</name>
</gene>